<name>A0A0P1G1S9_9RHOB</name>
<dbReference type="AlphaFoldDB" id="A0A0P1G1S9"/>
<proteinExistence type="predicted"/>
<evidence type="ECO:0000256" key="2">
    <source>
        <dbReference type="ARBA" id="ARBA00022692"/>
    </source>
</evidence>
<evidence type="ECO:0000259" key="6">
    <source>
        <dbReference type="SMART" id="SM00752"/>
    </source>
</evidence>
<keyword evidence="2 5" id="KW-0812">Transmembrane</keyword>
<keyword evidence="4 5" id="KW-0472">Membrane</keyword>
<feature type="transmembrane region" description="Helical" evidence="5">
    <location>
        <begin position="107"/>
        <end position="128"/>
    </location>
</feature>
<evidence type="ECO:0000256" key="5">
    <source>
        <dbReference type="SAM" id="Phobius"/>
    </source>
</evidence>
<reference evidence="7 8" key="1">
    <citation type="submission" date="2015-09" db="EMBL/GenBank/DDBJ databases">
        <authorList>
            <consortium name="Swine Surveillance"/>
        </authorList>
    </citation>
    <scope>NUCLEOTIDE SEQUENCE [LARGE SCALE GENOMIC DNA]</scope>
    <source>
        <strain evidence="7 8">CECT 7557</strain>
    </source>
</reference>
<dbReference type="SMART" id="SM00752">
    <property type="entry name" value="HTTM"/>
    <property type="match status" value="1"/>
</dbReference>
<organism evidence="7 8">
    <name type="scientific">Tritonibacter multivorans</name>
    <dbReference type="NCBI Taxonomy" id="928856"/>
    <lineage>
        <taxon>Bacteria</taxon>
        <taxon>Pseudomonadati</taxon>
        <taxon>Pseudomonadota</taxon>
        <taxon>Alphaproteobacteria</taxon>
        <taxon>Rhodobacterales</taxon>
        <taxon>Paracoccaceae</taxon>
        <taxon>Tritonibacter</taxon>
    </lineage>
</organism>
<keyword evidence="3 5" id="KW-1133">Transmembrane helix</keyword>
<sequence>MTIELALRLSEILLAFALFQQSLEQLAVRYAWADPLVFAVRLALCLPLIAGLEVTLVLAALWGIGLWQLWRYQGPYNGGSDKMTLLILTCLLLAHAAPTQFWSEMALSYLAVQLVLSYFVSGWIKVINPEWQKGEALRDVFRFSAYPVSEGLRALADRPLFLLAMGWAVILLELAFPLTLLDPLALKIALACTAAFHFSNACFFGLNRFFWIWICAYPSLIWFQDRIVGSI</sequence>
<feature type="transmembrane region" description="Helical" evidence="5">
    <location>
        <begin position="38"/>
        <end position="62"/>
    </location>
</feature>
<dbReference type="GO" id="GO:0012505">
    <property type="term" value="C:endomembrane system"/>
    <property type="evidence" value="ECO:0007669"/>
    <property type="project" value="UniProtKB-SubCell"/>
</dbReference>
<gene>
    <name evidence="7" type="ORF">TRM7557_00520</name>
</gene>
<evidence type="ECO:0000256" key="1">
    <source>
        <dbReference type="ARBA" id="ARBA00004127"/>
    </source>
</evidence>
<dbReference type="OrthoDB" id="5422338at2"/>
<evidence type="ECO:0000256" key="4">
    <source>
        <dbReference type="ARBA" id="ARBA00023136"/>
    </source>
</evidence>
<evidence type="ECO:0000313" key="8">
    <source>
        <dbReference type="Proteomes" id="UP000052022"/>
    </source>
</evidence>
<dbReference type="Pfam" id="PF05090">
    <property type="entry name" value="HTTM"/>
    <property type="match status" value="1"/>
</dbReference>
<protein>
    <recommendedName>
        <fullName evidence="6">HTTM-like domain-containing protein</fullName>
    </recommendedName>
</protein>
<comment type="subcellular location">
    <subcellularLocation>
        <location evidence="1">Endomembrane system</location>
        <topology evidence="1">Multi-pass membrane protein</topology>
    </subcellularLocation>
</comment>
<dbReference type="RefSeq" id="WP_058288650.1">
    <property type="nucleotide sequence ID" value="NZ_CYSD01000012.1"/>
</dbReference>
<feature type="domain" description="HTTM-like" evidence="6">
    <location>
        <begin position="1"/>
        <end position="225"/>
    </location>
</feature>
<accession>A0A0P1G1S9</accession>
<evidence type="ECO:0000313" key="7">
    <source>
        <dbReference type="EMBL" id="CUH75706.1"/>
    </source>
</evidence>
<feature type="transmembrane region" description="Helical" evidence="5">
    <location>
        <begin position="83"/>
        <end position="101"/>
    </location>
</feature>
<dbReference type="EMBL" id="CYSD01000012">
    <property type="protein sequence ID" value="CUH75706.1"/>
    <property type="molecule type" value="Genomic_DNA"/>
</dbReference>
<dbReference type="STRING" id="928856.SAMN04488049_103263"/>
<feature type="transmembrane region" description="Helical" evidence="5">
    <location>
        <begin position="160"/>
        <end position="178"/>
    </location>
</feature>
<keyword evidence="8" id="KW-1185">Reference proteome</keyword>
<evidence type="ECO:0000256" key="3">
    <source>
        <dbReference type="ARBA" id="ARBA00022989"/>
    </source>
</evidence>
<dbReference type="InterPro" id="IPR011020">
    <property type="entry name" value="HTTM-like"/>
</dbReference>
<dbReference type="Proteomes" id="UP000052022">
    <property type="component" value="Unassembled WGS sequence"/>
</dbReference>
<dbReference type="InterPro" id="IPR053934">
    <property type="entry name" value="HTTM_dom"/>
</dbReference>